<evidence type="ECO:0000313" key="1">
    <source>
        <dbReference type="EMBL" id="AKB78792.1"/>
    </source>
</evidence>
<dbReference type="KEGG" id="mhor:MSHOH_2309"/>
<dbReference type="PATRIC" id="fig|1434110.4.peg.2952"/>
<keyword evidence="2" id="KW-1185">Reference proteome</keyword>
<gene>
    <name evidence="1" type="ORF">MSHOH_2309</name>
</gene>
<organism evidence="1 2">
    <name type="scientific">Methanosarcina horonobensis HB-1 = JCM 15518</name>
    <dbReference type="NCBI Taxonomy" id="1434110"/>
    <lineage>
        <taxon>Archaea</taxon>
        <taxon>Methanobacteriati</taxon>
        <taxon>Methanobacteriota</taxon>
        <taxon>Stenosarchaea group</taxon>
        <taxon>Methanomicrobia</taxon>
        <taxon>Methanosarcinales</taxon>
        <taxon>Methanosarcinaceae</taxon>
        <taxon>Methanosarcina</taxon>
    </lineage>
</organism>
<dbReference type="HOGENOM" id="CLU_2217068_0_0_2"/>
<dbReference type="GeneID" id="24831571"/>
<dbReference type="AlphaFoldDB" id="A0A0E3SEY8"/>
<evidence type="ECO:0000313" key="2">
    <source>
        <dbReference type="Proteomes" id="UP000033101"/>
    </source>
</evidence>
<dbReference type="OrthoDB" id="135427at2157"/>
<protein>
    <recommendedName>
        <fullName evidence="3">SbsA Ig-like domain-containing protein</fullName>
    </recommendedName>
</protein>
<proteinExistence type="predicted"/>
<dbReference type="Proteomes" id="UP000033101">
    <property type="component" value="Chromosome"/>
</dbReference>
<accession>A0A0E3SEY8</accession>
<dbReference type="RefSeq" id="WP_052730852.1">
    <property type="nucleotide sequence ID" value="NZ_BBCW01000039.1"/>
</dbReference>
<dbReference type="EMBL" id="CP009516">
    <property type="protein sequence ID" value="AKB78792.1"/>
    <property type="molecule type" value="Genomic_DNA"/>
</dbReference>
<sequence length="106" mass="11352">MPEITLNWVEFDAPIDSSTVTKETVIVKSSVSDEPIDGFLDAGSRILMFRPYGKYPVENGGAKVSITLIGTGTGSGAITDTKSVLLDGDKDGKAGGDFEYKFNIMR</sequence>
<name>A0A0E3SEY8_9EURY</name>
<reference evidence="1 2" key="1">
    <citation type="submission" date="2014-07" db="EMBL/GenBank/DDBJ databases">
        <title>Methanogenic archaea and the global carbon cycle.</title>
        <authorList>
            <person name="Henriksen J.R."/>
            <person name="Luke J."/>
            <person name="Reinhart S."/>
            <person name="Benedict M.N."/>
            <person name="Youngblut N.D."/>
            <person name="Metcalf M.E."/>
            <person name="Whitaker R.J."/>
            <person name="Metcalf W.W."/>
        </authorList>
    </citation>
    <scope>NUCLEOTIDE SEQUENCE [LARGE SCALE GENOMIC DNA]</scope>
    <source>
        <strain evidence="1 2">HB-1</strain>
    </source>
</reference>
<evidence type="ECO:0008006" key="3">
    <source>
        <dbReference type="Google" id="ProtNLM"/>
    </source>
</evidence>